<evidence type="ECO:0000256" key="2">
    <source>
        <dbReference type="ARBA" id="ARBA00005446"/>
    </source>
</evidence>
<dbReference type="SUPFAM" id="SSF46785">
    <property type="entry name" value="Winged helix' DNA-binding domain"/>
    <property type="match status" value="1"/>
</dbReference>
<dbReference type="NCBIfam" id="TIGR00614">
    <property type="entry name" value="recQ_fam"/>
    <property type="match status" value="1"/>
</dbReference>
<dbReference type="EMBL" id="JBDJPC010000009">
    <property type="protein sequence ID" value="KAL1491430.1"/>
    <property type="molecule type" value="Genomic_DNA"/>
</dbReference>
<feature type="region of interest" description="Disordered" evidence="12">
    <location>
        <begin position="569"/>
        <end position="592"/>
    </location>
</feature>
<dbReference type="InterPro" id="IPR002121">
    <property type="entry name" value="HRDC_dom"/>
</dbReference>
<dbReference type="InterPro" id="IPR001650">
    <property type="entry name" value="Helicase_C-like"/>
</dbReference>
<evidence type="ECO:0000256" key="3">
    <source>
        <dbReference type="ARBA" id="ARBA00022741"/>
    </source>
</evidence>
<evidence type="ECO:0000256" key="12">
    <source>
        <dbReference type="SAM" id="MobiDB-lite"/>
    </source>
</evidence>
<dbReference type="InterPro" id="IPR027417">
    <property type="entry name" value="P-loop_NTPase"/>
</dbReference>
<dbReference type="PROSITE" id="PS51192">
    <property type="entry name" value="HELICASE_ATP_BIND_1"/>
    <property type="match status" value="1"/>
</dbReference>
<comment type="similarity">
    <text evidence="2 11">Belongs to the helicase family. RecQ subfamily.</text>
</comment>
<dbReference type="Pfam" id="PF14493">
    <property type="entry name" value="HTH_40"/>
    <property type="match status" value="1"/>
</dbReference>
<dbReference type="PANTHER" id="PTHR13710:SF120">
    <property type="entry name" value="BIFUNCTIONAL 3'-5' EXONUCLEASE_ATP-DEPENDENT HELICASE WRN"/>
    <property type="match status" value="1"/>
</dbReference>
<comment type="caution">
    <text evidence="16">The sequence shown here is derived from an EMBL/GenBank/DDBJ whole genome shotgun (WGS) entry which is preliminary data.</text>
</comment>
<gene>
    <name evidence="16" type="ORF">ABEB36_012030</name>
</gene>
<feature type="domain" description="HRDC" evidence="13">
    <location>
        <begin position="593"/>
        <end position="675"/>
    </location>
</feature>
<evidence type="ECO:0000256" key="7">
    <source>
        <dbReference type="ARBA" id="ARBA00023125"/>
    </source>
</evidence>
<evidence type="ECO:0000259" key="13">
    <source>
        <dbReference type="PROSITE" id="PS50967"/>
    </source>
</evidence>
<dbReference type="GO" id="GO:0003677">
    <property type="term" value="F:DNA binding"/>
    <property type="evidence" value="ECO:0007669"/>
    <property type="project" value="UniProtKB-KW"/>
</dbReference>
<evidence type="ECO:0000313" key="17">
    <source>
        <dbReference type="Proteomes" id="UP001566132"/>
    </source>
</evidence>
<evidence type="ECO:0000256" key="11">
    <source>
        <dbReference type="RuleBase" id="RU364117"/>
    </source>
</evidence>
<dbReference type="PROSITE" id="PS51194">
    <property type="entry name" value="HELICASE_CTER"/>
    <property type="match status" value="1"/>
</dbReference>
<keyword evidence="5 11" id="KW-0347">Helicase</keyword>
<dbReference type="FunFam" id="3.40.50.300:FF:000941">
    <property type="entry name" value="Werner syndrome RecQ like helicase"/>
    <property type="match status" value="1"/>
</dbReference>
<evidence type="ECO:0000256" key="4">
    <source>
        <dbReference type="ARBA" id="ARBA00022801"/>
    </source>
</evidence>
<dbReference type="Pfam" id="PF00271">
    <property type="entry name" value="Helicase_C"/>
    <property type="match status" value="1"/>
</dbReference>
<dbReference type="InterPro" id="IPR044876">
    <property type="entry name" value="HRDC_dom_sf"/>
</dbReference>
<dbReference type="Gene3D" id="1.10.150.80">
    <property type="entry name" value="HRDC domain"/>
    <property type="match status" value="1"/>
</dbReference>
<keyword evidence="6 11" id="KW-0067">ATP-binding</keyword>
<comment type="cofactor">
    <cofactor evidence="1">
        <name>Zn(2+)</name>
        <dbReference type="ChEBI" id="CHEBI:29105"/>
    </cofactor>
</comment>
<evidence type="ECO:0000256" key="8">
    <source>
        <dbReference type="ARBA" id="ARBA00023235"/>
    </source>
</evidence>
<feature type="compositionally biased region" description="Low complexity" evidence="12">
    <location>
        <begin position="579"/>
        <end position="592"/>
    </location>
</feature>
<feature type="domain" description="Helicase ATP-binding" evidence="14">
    <location>
        <begin position="55"/>
        <end position="225"/>
    </location>
</feature>
<sequence>MDSSDDDFLNDVLDNTLLPSDPNDTNNTPDEQSLQVLFKNFGHKTFRTLQWKIINSVLNEKRDNLAIMATGYGKSLCYQYPAIYSNGITIVISPLISLMEDQVMALTVANIPACLLGTAQKQSIKTISEIMENKYRVVYMSPELATGDYGSNLLKEMSHKLNVTLVAIDEAHCVSSWGHDFRSSYRHLGILKNYFPTVPFLAVTATATKPVQSDIIKLLKLKDPQITLSGFDRPNLYFKIRTKGTDILTDLKPYMSRQDGKWSFNGPTIIYCISRKETEDVCAYLKSNDVPCLTYHAGMSVTSRKEAHKLFVQDKTTVIVATIAFGMGIDKPDIRNVFHYGVSSSIESYYQEVGRAGRDGMPSNCVTFYSRKDFHIHKLLMENQQNSKRRLALLDTMQEYLTSLKCRRRFILDYFHSSEEIRNSRCCDNCSNKGNWENYEGLDEHGTYDFTDDVSKYLEAVNVMSGNYGHGMYILFLRGSKSSKLKEELKQHPNYGSGQTKSEEWWKAIGVYLEVKKMLKKIRKGTSSGFTCHVVDMTSEAIKFLKQPNRQLKDQPTVEIRNLLKKNEPQSSGWISNGKTSKSSESSIKSSSEEPPLEIFQLLKKCRSQLASTNDCMPYMVASDFVLMEIAKEKPKNIEELRQMKIEGFTEVKLNKFGVKLLEVLNQHHRKTIKDILENHPLEKMKKLNSSAVISYDLFKRGLSIDNVAGTRNLTKNTVMNHLLECLRRGYPIKLVDLHVTDEVANTIITIINTELNGKIDLVTPIKERCPDHITYDHIYAVCGYLKIRNHLKRLNITDYEEFDNFYYEVVEDDLLLELCKEVERQLENEEPGSPEVKKLRIEESNEVAKQVKKATKKLPQWLQKNK</sequence>
<accession>A0ABD1EA10</accession>
<keyword evidence="7" id="KW-0238">DNA-binding</keyword>
<dbReference type="InterPro" id="IPR011545">
    <property type="entry name" value="DEAD/DEAH_box_helicase_dom"/>
</dbReference>
<dbReference type="SUPFAM" id="SSF47819">
    <property type="entry name" value="HRDC-like"/>
    <property type="match status" value="1"/>
</dbReference>
<keyword evidence="8" id="KW-0413">Isomerase</keyword>
<dbReference type="PROSITE" id="PS50967">
    <property type="entry name" value="HRDC"/>
    <property type="match status" value="1"/>
</dbReference>
<evidence type="ECO:0000256" key="10">
    <source>
        <dbReference type="ARBA" id="ARBA00049360"/>
    </source>
</evidence>
<dbReference type="GO" id="GO:0005634">
    <property type="term" value="C:nucleus"/>
    <property type="evidence" value="ECO:0007669"/>
    <property type="project" value="UniProtKB-SubCell"/>
</dbReference>
<dbReference type="InterPro" id="IPR014001">
    <property type="entry name" value="Helicase_ATP-bd"/>
</dbReference>
<evidence type="ECO:0000256" key="9">
    <source>
        <dbReference type="ARBA" id="ARBA00034617"/>
    </source>
</evidence>
<dbReference type="Pfam" id="PF00570">
    <property type="entry name" value="HRDC"/>
    <property type="match status" value="1"/>
</dbReference>
<dbReference type="PANTHER" id="PTHR13710">
    <property type="entry name" value="DNA HELICASE RECQ FAMILY MEMBER"/>
    <property type="match status" value="1"/>
</dbReference>
<comment type="subcellular location">
    <subcellularLocation>
        <location evidence="11">Nucleus</location>
    </subcellularLocation>
</comment>
<protein>
    <recommendedName>
        <fullName evidence="11">ATP-dependent DNA helicase</fullName>
        <ecNumber evidence="11">5.6.2.4</ecNumber>
    </recommendedName>
</protein>
<evidence type="ECO:0000313" key="16">
    <source>
        <dbReference type="EMBL" id="KAL1491430.1"/>
    </source>
</evidence>
<dbReference type="SMART" id="SM00490">
    <property type="entry name" value="HELICc"/>
    <property type="match status" value="1"/>
</dbReference>
<evidence type="ECO:0000256" key="1">
    <source>
        <dbReference type="ARBA" id="ARBA00001947"/>
    </source>
</evidence>
<dbReference type="SMART" id="SM00341">
    <property type="entry name" value="HRDC"/>
    <property type="match status" value="1"/>
</dbReference>
<dbReference type="Pfam" id="PF16124">
    <property type="entry name" value="RecQ_Zn_bind"/>
    <property type="match status" value="1"/>
</dbReference>
<proteinExistence type="inferred from homology"/>
<dbReference type="InterPro" id="IPR032284">
    <property type="entry name" value="RecQ_Zn-bd"/>
</dbReference>
<dbReference type="Proteomes" id="UP001566132">
    <property type="component" value="Unassembled WGS sequence"/>
</dbReference>
<dbReference type="SUPFAM" id="SSF52540">
    <property type="entry name" value="P-loop containing nucleoside triphosphate hydrolases"/>
    <property type="match status" value="1"/>
</dbReference>
<dbReference type="InterPro" id="IPR036390">
    <property type="entry name" value="WH_DNA-bd_sf"/>
</dbReference>
<dbReference type="EC" id="5.6.2.4" evidence="11"/>
<dbReference type="InterPro" id="IPR018982">
    <property type="entry name" value="RQC_domain"/>
</dbReference>
<organism evidence="16 17">
    <name type="scientific">Hypothenemus hampei</name>
    <name type="common">Coffee berry borer</name>
    <dbReference type="NCBI Taxonomy" id="57062"/>
    <lineage>
        <taxon>Eukaryota</taxon>
        <taxon>Metazoa</taxon>
        <taxon>Ecdysozoa</taxon>
        <taxon>Arthropoda</taxon>
        <taxon>Hexapoda</taxon>
        <taxon>Insecta</taxon>
        <taxon>Pterygota</taxon>
        <taxon>Neoptera</taxon>
        <taxon>Endopterygota</taxon>
        <taxon>Coleoptera</taxon>
        <taxon>Polyphaga</taxon>
        <taxon>Cucujiformia</taxon>
        <taxon>Curculionidae</taxon>
        <taxon>Scolytinae</taxon>
        <taxon>Hypothenemus</taxon>
    </lineage>
</organism>
<keyword evidence="3 11" id="KW-0547">Nucleotide-binding</keyword>
<keyword evidence="4 11" id="KW-0378">Hydrolase</keyword>
<dbReference type="GO" id="GO:0016787">
    <property type="term" value="F:hydrolase activity"/>
    <property type="evidence" value="ECO:0007669"/>
    <property type="project" value="UniProtKB-KW"/>
</dbReference>
<evidence type="ECO:0000256" key="5">
    <source>
        <dbReference type="ARBA" id="ARBA00022806"/>
    </source>
</evidence>
<comment type="catalytic activity">
    <reaction evidence="10 11">
        <text>ATP + H2O = ADP + phosphate + H(+)</text>
        <dbReference type="Rhea" id="RHEA:13065"/>
        <dbReference type="ChEBI" id="CHEBI:15377"/>
        <dbReference type="ChEBI" id="CHEBI:15378"/>
        <dbReference type="ChEBI" id="CHEBI:30616"/>
        <dbReference type="ChEBI" id="CHEBI:43474"/>
        <dbReference type="ChEBI" id="CHEBI:456216"/>
    </reaction>
</comment>
<dbReference type="GO" id="GO:0005524">
    <property type="term" value="F:ATP binding"/>
    <property type="evidence" value="ECO:0007669"/>
    <property type="project" value="UniProtKB-KW"/>
</dbReference>
<dbReference type="SMART" id="SM00956">
    <property type="entry name" value="RQC"/>
    <property type="match status" value="1"/>
</dbReference>
<dbReference type="InterPro" id="IPR010997">
    <property type="entry name" value="HRDC-like_sf"/>
</dbReference>
<dbReference type="AlphaFoldDB" id="A0ABD1EA10"/>
<evidence type="ECO:0000259" key="14">
    <source>
        <dbReference type="PROSITE" id="PS51192"/>
    </source>
</evidence>
<evidence type="ECO:0000256" key="6">
    <source>
        <dbReference type="ARBA" id="ARBA00022840"/>
    </source>
</evidence>
<dbReference type="GO" id="GO:0043138">
    <property type="term" value="F:3'-5' DNA helicase activity"/>
    <property type="evidence" value="ECO:0007669"/>
    <property type="project" value="UniProtKB-EC"/>
</dbReference>
<dbReference type="InterPro" id="IPR036388">
    <property type="entry name" value="WH-like_DNA-bd_sf"/>
</dbReference>
<reference evidence="16 17" key="1">
    <citation type="submission" date="2024-05" db="EMBL/GenBank/DDBJ databases">
        <title>Genetic variation in Jamaican populations of the coffee berry borer (Hypothenemus hampei).</title>
        <authorList>
            <person name="Errbii M."/>
            <person name="Myrie A."/>
        </authorList>
    </citation>
    <scope>NUCLEOTIDE SEQUENCE [LARGE SCALE GENOMIC DNA]</scope>
    <source>
        <strain evidence="16">JA-Hopewell-2020-01-JO</strain>
        <tissue evidence="16">Whole body</tissue>
    </source>
</reference>
<dbReference type="Pfam" id="PF00270">
    <property type="entry name" value="DEAD"/>
    <property type="match status" value="1"/>
</dbReference>
<dbReference type="Gene3D" id="1.10.10.10">
    <property type="entry name" value="Winged helix-like DNA-binding domain superfamily/Winged helix DNA-binding domain"/>
    <property type="match status" value="1"/>
</dbReference>
<dbReference type="Gene3D" id="3.40.50.300">
    <property type="entry name" value="P-loop containing nucleotide triphosphate hydrolases"/>
    <property type="match status" value="2"/>
</dbReference>
<name>A0ABD1EA10_HYPHA</name>
<keyword evidence="11" id="KW-0539">Nucleus</keyword>
<dbReference type="InterPro" id="IPR029491">
    <property type="entry name" value="Helicase_HTH"/>
</dbReference>
<feature type="compositionally biased region" description="Polar residues" evidence="12">
    <location>
        <begin position="569"/>
        <end position="578"/>
    </location>
</feature>
<feature type="domain" description="Helicase C-terminal" evidence="15">
    <location>
        <begin position="250"/>
        <end position="405"/>
    </location>
</feature>
<dbReference type="SMART" id="SM00487">
    <property type="entry name" value="DEXDc"/>
    <property type="match status" value="1"/>
</dbReference>
<dbReference type="CDD" id="cd18794">
    <property type="entry name" value="SF2_C_RecQ"/>
    <property type="match status" value="1"/>
</dbReference>
<dbReference type="InterPro" id="IPR004589">
    <property type="entry name" value="DNA_helicase_ATP-dep_RecQ"/>
</dbReference>
<comment type="catalytic activity">
    <reaction evidence="9 11">
        <text>Couples ATP hydrolysis with the unwinding of duplex DNA by translocating in the 3'-5' direction.</text>
        <dbReference type="EC" id="5.6.2.4"/>
    </reaction>
</comment>
<evidence type="ECO:0000259" key="15">
    <source>
        <dbReference type="PROSITE" id="PS51194"/>
    </source>
</evidence>
<keyword evidence="17" id="KW-1185">Reference proteome</keyword>
<dbReference type="Pfam" id="PF09382">
    <property type="entry name" value="RQC"/>
    <property type="match status" value="1"/>
</dbReference>